<keyword evidence="6" id="KW-0378">Hydrolase</keyword>
<dbReference type="InterPro" id="IPR019591">
    <property type="entry name" value="Mrp/NBP35_ATP-bd"/>
</dbReference>
<comment type="subunit">
    <text evidence="6">Homodimer.</text>
</comment>
<dbReference type="SUPFAM" id="SSF117916">
    <property type="entry name" value="Fe-S cluster assembly (FSCA) domain-like"/>
    <property type="match status" value="1"/>
</dbReference>
<evidence type="ECO:0000256" key="4">
    <source>
        <dbReference type="ARBA" id="ARBA00023004"/>
    </source>
</evidence>
<reference evidence="7 8" key="1">
    <citation type="submission" date="2020-04" db="EMBL/GenBank/DDBJ databases">
        <authorList>
            <person name="Zheng R.K."/>
            <person name="Sun C.M."/>
        </authorList>
    </citation>
    <scope>NUCLEOTIDE SEQUENCE [LARGE SCALE GENOMIC DNA]</scope>
    <source>
        <strain evidence="8">zrk29</strain>
    </source>
</reference>
<dbReference type="AlphaFoldDB" id="A0A7L6N1S2"/>
<dbReference type="PANTHER" id="PTHR42961">
    <property type="entry name" value="IRON-SULFUR PROTEIN NUBPL"/>
    <property type="match status" value="1"/>
</dbReference>
<dbReference type="GO" id="GO:0046872">
    <property type="term" value="F:metal ion binding"/>
    <property type="evidence" value="ECO:0007669"/>
    <property type="project" value="UniProtKB-KW"/>
</dbReference>
<organism evidence="7 8">
    <name type="scientific">Hujiaoplasma nucleasis</name>
    <dbReference type="NCBI Taxonomy" id="2725268"/>
    <lineage>
        <taxon>Bacteria</taxon>
        <taxon>Bacillati</taxon>
        <taxon>Mycoplasmatota</taxon>
        <taxon>Mollicutes</taxon>
        <taxon>Candidatus Izemoplasmatales</taxon>
        <taxon>Hujiaoplasmataceae</taxon>
        <taxon>Hujiaoplasma</taxon>
    </lineage>
</organism>
<comment type="function">
    <text evidence="6">Binds and transfers iron-sulfur (Fe-S) clusters to target apoproteins. Can hydrolyze ATP.</text>
</comment>
<dbReference type="HAMAP" id="MF_02040">
    <property type="entry name" value="Mrp_NBP35"/>
    <property type="match status" value="1"/>
</dbReference>
<evidence type="ECO:0000256" key="3">
    <source>
        <dbReference type="ARBA" id="ARBA00022840"/>
    </source>
</evidence>
<accession>A0A7L6N1S2</accession>
<protein>
    <recommendedName>
        <fullName evidence="6">Iron-sulfur cluster carrier protein</fullName>
    </recommendedName>
</protein>
<feature type="binding site" evidence="6">
    <location>
        <begin position="95"/>
        <end position="102"/>
    </location>
    <ligand>
        <name>ATP</name>
        <dbReference type="ChEBI" id="CHEBI:30616"/>
    </ligand>
</feature>
<dbReference type="Pfam" id="PF10609">
    <property type="entry name" value="ParA"/>
    <property type="match status" value="1"/>
</dbReference>
<keyword evidence="3 6" id="KW-0067">ATP-binding</keyword>
<evidence type="ECO:0000256" key="6">
    <source>
        <dbReference type="HAMAP-Rule" id="MF_02040"/>
    </source>
</evidence>
<dbReference type="RefSeq" id="WP_312031850.1">
    <property type="nucleotide sequence ID" value="NZ_CP051151.1"/>
</dbReference>
<keyword evidence="4 6" id="KW-0408">Iron</keyword>
<name>A0A7L6N1S2_9MOLU</name>
<keyword evidence="2 6" id="KW-0547">Nucleotide-binding</keyword>
<dbReference type="EMBL" id="CP051151">
    <property type="protein sequence ID" value="QLY39382.1"/>
    <property type="molecule type" value="Genomic_DNA"/>
</dbReference>
<dbReference type="GO" id="GO:0140663">
    <property type="term" value="F:ATP-dependent FeS chaperone activity"/>
    <property type="evidence" value="ECO:0007669"/>
    <property type="project" value="InterPro"/>
</dbReference>
<gene>
    <name evidence="7" type="ORF">HF295_00315</name>
</gene>
<dbReference type="KEGG" id="tbk:HF295_00315"/>
<evidence type="ECO:0000256" key="5">
    <source>
        <dbReference type="ARBA" id="ARBA00023014"/>
    </source>
</evidence>
<proteinExistence type="inferred from homology"/>
<dbReference type="GO" id="GO:0016887">
    <property type="term" value="F:ATP hydrolysis activity"/>
    <property type="evidence" value="ECO:0007669"/>
    <property type="project" value="UniProtKB-UniRule"/>
</dbReference>
<dbReference type="InterPro" id="IPR033756">
    <property type="entry name" value="YlxH/NBP35"/>
</dbReference>
<dbReference type="GO" id="GO:0005524">
    <property type="term" value="F:ATP binding"/>
    <property type="evidence" value="ECO:0007669"/>
    <property type="project" value="UniProtKB-UniRule"/>
</dbReference>
<dbReference type="CDD" id="cd02037">
    <property type="entry name" value="Mrp_NBP35"/>
    <property type="match status" value="1"/>
</dbReference>
<evidence type="ECO:0000313" key="7">
    <source>
        <dbReference type="EMBL" id="QLY39382.1"/>
    </source>
</evidence>
<dbReference type="InterPro" id="IPR027417">
    <property type="entry name" value="P-loop_NTPase"/>
</dbReference>
<dbReference type="InterPro" id="IPR034904">
    <property type="entry name" value="FSCA_dom_sf"/>
</dbReference>
<evidence type="ECO:0000256" key="1">
    <source>
        <dbReference type="ARBA" id="ARBA00022723"/>
    </source>
</evidence>
<keyword evidence="1 6" id="KW-0479">Metal-binding</keyword>
<dbReference type="PANTHER" id="PTHR42961:SF2">
    <property type="entry name" value="IRON-SULFUR PROTEIN NUBPL"/>
    <property type="match status" value="1"/>
</dbReference>
<dbReference type="Proteomes" id="UP000512167">
    <property type="component" value="Chromosome"/>
</dbReference>
<evidence type="ECO:0000256" key="2">
    <source>
        <dbReference type="ARBA" id="ARBA00022741"/>
    </source>
</evidence>
<comment type="similarity">
    <text evidence="6">Belongs to the Mrp/NBP35 ATP-binding proteins family.</text>
</comment>
<dbReference type="GO" id="GO:0016226">
    <property type="term" value="P:iron-sulfur cluster assembly"/>
    <property type="evidence" value="ECO:0007669"/>
    <property type="project" value="InterPro"/>
</dbReference>
<keyword evidence="5 6" id="KW-0411">Iron-sulfur</keyword>
<sequence>MKVEEIKKKLLNVMDPSSNESLGEVDAIKHVGIDDNNTVILIVEVADKATEYTKQIQRDIAKIVKLDLGFAGVKIEFQKRKTRNKNAKTLLIASGKGGVGKSTVTANLAYALMRMGKKVAIIDADIYGANMPKILGGVGHQLLADADNKVFPFEVDGIQMVSTEYLVEKNRALMLRGPMLGKILKIFFEDTLWNEEIDYFLVDLPPGTGDVMMDIKNFSEDAKMVLVTTPQESAAHIAIKAGYAAKDLSQDLLGVVENMSYYEVNGEDHFIFGKGGGQKVADELMVELLEKLPIVPSDKPIYKESDVAGMIYLNLARKIMKLY</sequence>
<evidence type="ECO:0000313" key="8">
    <source>
        <dbReference type="Proteomes" id="UP000512167"/>
    </source>
</evidence>
<dbReference type="GO" id="GO:0051539">
    <property type="term" value="F:4 iron, 4 sulfur cluster binding"/>
    <property type="evidence" value="ECO:0007669"/>
    <property type="project" value="TreeGrafter"/>
</dbReference>
<keyword evidence="8" id="KW-1185">Reference proteome</keyword>
<dbReference type="SUPFAM" id="SSF52540">
    <property type="entry name" value="P-loop containing nucleoside triphosphate hydrolases"/>
    <property type="match status" value="1"/>
</dbReference>
<dbReference type="Gene3D" id="3.40.50.300">
    <property type="entry name" value="P-loop containing nucleotide triphosphate hydrolases"/>
    <property type="match status" value="1"/>
</dbReference>
<dbReference type="InterPro" id="IPR044304">
    <property type="entry name" value="NUBPL-like"/>
</dbReference>